<feature type="transmembrane region" description="Helical" evidence="6">
    <location>
        <begin position="127"/>
        <end position="152"/>
    </location>
</feature>
<feature type="transmembrane region" description="Helical" evidence="6">
    <location>
        <begin position="204"/>
        <end position="225"/>
    </location>
</feature>
<dbReference type="AlphaFoldDB" id="A0A0C1K2Z3"/>
<dbReference type="EMBL" id="JWIY01000004">
    <property type="protein sequence ID" value="KIC77380.1"/>
    <property type="molecule type" value="Genomic_DNA"/>
</dbReference>
<evidence type="ECO:0000256" key="6">
    <source>
        <dbReference type="SAM" id="Phobius"/>
    </source>
</evidence>
<feature type="transmembrane region" description="Helical" evidence="6">
    <location>
        <begin position="75"/>
        <end position="92"/>
    </location>
</feature>
<dbReference type="Gene3D" id="1.20.1250.20">
    <property type="entry name" value="MFS general substrate transporter like domains"/>
    <property type="match status" value="2"/>
</dbReference>
<feature type="transmembrane region" description="Helical" evidence="6">
    <location>
        <begin position="237"/>
        <end position="258"/>
    </location>
</feature>
<dbReference type="Pfam" id="PF07690">
    <property type="entry name" value="MFS_1"/>
    <property type="match status" value="1"/>
</dbReference>
<keyword evidence="3 6" id="KW-0812">Transmembrane</keyword>
<reference evidence="8 9" key="1">
    <citation type="submission" date="2014-12" db="EMBL/GenBank/DDBJ databases">
        <title>Partial genome sequence of Streptococcus constellatus KCOM 1650 (= ChDC B144).</title>
        <authorList>
            <person name="Kook J.-K."/>
            <person name="Park S.-N."/>
            <person name="Lim Y.K."/>
            <person name="Jo E."/>
        </authorList>
    </citation>
    <scope>NUCLEOTIDE SEQUENCE [LARGE SCALE GENOMIC DNA]</scope>
    <source>
        <strain evidence="8 9">KCOM 1650</strain>
    </source>
</reference>
<dbReference type="GO" id="GO:0005886">
    <property type="term" value="C:plasma membrane"/>
    <property type="evidence" value="ECO:0007669"/>
    <property type="project" value="UniProtKB-SubCell"/>
</dbReference>
<dbReference type="STRING" id="862969.SCI_1884"/>
<gene>
    <name evidence="8" type="ORF">RN79_08930</name>
</gene>
<feature type="transmembrane region" description="Helical" evidence="6">
    <location>
        <begin position="158"/>
        <end position="177"/>
    </location>
</feature>
<accession>A0A0C1K2Z3</accession>
<dbReference type="PANTHER" id="PTHR23523">
    <property type="match status" value="1"/>
</dbReference>
<dbReference type="InterPro" id="IPR011701">
    <property type="entry name" value="MFS"/>
</dbReference>
<keyword evidence="5 6" id="KW-0472">Membrane</keyword>
<dbReference type="PROSITE" id="PS50850">
    <property type="entry name" value="MFS"/>
    <property type="match status" value="1"/>
</dbReference>
<evidence type="ECO:0000256" key="1">
    <source>
        <dbReference type="ARBA" id="ARBA00004651"/>
    </source>
</evidence>
<keyword evidence="2" id="KW-0813">Transport</keyword>
<dbReference type="eggNOG" id="COG2807">
    <property type="taxonomic scope" value="Bacteria"/>
</dbReference>
<proteinExistence type="predicted"/>
<comment type="subcellular location">
    <subcellularLocation>
        <location evidence="1">Cell membrane</location>
        <topology evidence="1">Multi-pass membrane protein</topology>
    </subcellularLocation>
</comment>
<keyword evidence="4 6" id="KW-1133">Transmembrane helix</keyword>
<feature type="transmembrane region" description="Helical" evidence="6">
    <location>
        <begin position="338"/>
        <end position="355"/>
    </location>
</feature>
<dbReference type="OrthoDB" id="9797740at2"/>
<feature type="domain" description="Major facilitator superfamily (MFS) profile" evidence="7">
    <location>
        <begin position="164"/>
        <end position="389"/>
    </location>
</feature>
<sequence>MKKQHSIFLLPGIIMVGVALRTPFTTLPTVLTNIASGLHVSVSSLGLLTSLPLIMFALCSSFSARLASKIGLEKLFALVLALLTIGSLIRIFNLPLLYMGTILIGASIAVLNVLLPSVIQANQPHRIGLLTTMYITSMGLSTAIASSIAVPITEASSWKGLVLCLTAICLLAFLVWLPNTSYNHYLVSKDKSSQGNTIWKNKKVWAIIIFGGLQSLLFYTCLTWLPTMAIQAGISNASAGFLASVFNLISLPFSMTIPSLTTRLSPRYRLIMLGLISSSALIGISMLLIQTNNFMYWLIINILIGTAVSALFPYLMVTFSMKTSSPEQTAQLSGLAQTGGYVLASFGPALFGYSADFFRSWIPAIVILLVLTIIMIIALFYVEKSDKIL</sequence>
<evidence type="ECO:0000313" key="8">
    <source>
        <dbReference type="EMBL" id="KIC77380.1"/>
    </source>
</evidence>
<dbReference type="GO" id="GO:0022857">
    <property type="term" value="F:transmembrane transporter activity"/>
    <property type="evidence" value="ECO:0007669"/>
    <property type="project" value="InterPro"/>
</dbReference>
<dbReference type="InterPro" id="IPR036259">
    <property type="entry name" value="MFS_trans_sf"/>
</dbReference>
<dbReference type="SUPFAM" id="SSF103473">
    <property type="entry name" value="MFS general substrate transporter"/>
    <property type="match status" value="1"/>
</dbReference>
<evidence type="ECO:0000313" key="9">
    <source>
        <dbReference type="Proteomes" id="UP000031339"/>
    </source>
</evidence>
<feature type="transmembrane region" description="Helical" evidence="6">
    <location>
        <begin position="45"/>
        <end position="63"/>
    </location>
</feature>
<comment type="caution">
    <text evidence="8">The sequence shown here is derived from an EMBL/GenBank/DDBJ whole genome shotgun (WGS) entry which is preliminary data.</text>
</comment>
<evidence type="ECO:0000259" key="7">
    <source>
        <dbReference type="PROSITE" id="PS50850"/>
    </source>
</evidence>
<dbReference type="RefSeq" id="WP_039677763.1">
    <property type="nucleotide sequence ID" value="NZ_CAJPUH010000057.1"/>
</dbReference>
<evidence type="ECO:0000256" key="3">
    <source>
        <dbReference type="ARBA" id="ARBA00022692"/>
    </source>
</evidence>
<dbReference type="PANTHER" id="PTHR23523:SF2">
    <property type="entry name" value="2-NITROIMIDAZOLE TRANSPORTER"/>
    <property type="match status" value="1"/>
</dbReference>
<evidence type="ECO:0000256" key="4">
    <source>
        <dbReference type="ARBA" id="ARBA00022989"/>
    </source>
</evidence>
<dbReference type="Proteomes" id="UP000031339">
    <property type="component" value="Unassembled WGS sequence"/>
</dbReference>
<organism evidence="8 9">
    <name type="scientific">Streptococcus constellatus</name>
    <dbReference type="NCBI Taxonomy" id="76860"/>
    <lineage>
        <taxon>Bacteria</taxon>
        <taxon>Bacillati</taxon>
        <taxon>Bacillota</taxon>
        <taxon>Bacilli</taxon>
        <taxon>Lactobacillales</taxon>
        <taxon>Streptococcaceae</taxon>
        <taxon>Streptococcus</taxon>
        <taxon>Streptococcus anginosus group</taxon>
    </lineage>
</organism>
<feature type="transmembrane region" description="Helical" evidence="6">
    <location>
        <begin position="295"/>
        <end position="317"/>
    </location>
</feature>
<feature type="transmembrane region" description="Helical" evidence="6">
    <location>
        <begin position="98"/>
        <end position="115"/>
    </location>
</feature>
<feature type="transmembrane region" description="Helical" evidence="6">
    <location>
        <begin position="270"/>
        <end position="289"/>
    </location>
</feature>
<name>A0A0C1K2Z3_STRCV</name>
<dbReference type="InterPro" id="IPR052524">
    <property type="entry name" value="MFS_Cyanate_Porter"/>
</dbReference>
<dbReference type="CDD" id="cd17339">
    <property type="entry name" value="MFS_NIMT_CynX_like"/>
    <property type="match status" value="1"/>
</dbReference>
<dbReference type="InterPro" id="IPR020846">
    <property type="entry name" value="MFS_dom"/>
</dbReference>
<evidence type="ECO:0000256" key="2">
    <source>
        <dbReference type="ARBA" id="ARBA00022448"/>
    </source>
</evidence>
<protein>
    <submittedName>
        <fullName evidence="8">MFS transporter</fullName>
    </submittedName>
</protein>
<evidence type="ECO:0000256" key="5">
    <source>
        <dbReference type="ARBA" id="ARBA00023136"/>
    </source>
</evidence>
<feature type="transmembrane region" description="Helical" evidence="6">
    <location>
        <begin position="361"/>
        <end position="382"/>
    </location>
</feature>